<dbReference type="RefSeq" id="XP_014169388.1">
    <property type="nucleotide sequence ID" value="XM_014313913.1"/>
</dbReference>
<gene>
    <name evidence="3" type="ORF">CMQ_291</name>
</gene>
<name>F0XQQ1_GROCL</name>
<keyword evidence="1" id="KW-0732">Signal</keyword>
<dbReference type="InterPro" id="IPR036673">
    <property type="entry name" value="Cyanovirin-N_sf"/>
</dbReference>
<dbReference type="AlphaFoldDB" id="F0XQQ1"/>
<dbReference type="Gene3D" id="2.30.60.10">
    <property type="entry name" value="Cyanovirin-N"/>
    <property type="match status" value="1"/>
</dbReference>
<accession>F0XQQ1</accession>
<evidence type="ECO:0000256" key="1">
    <source>
        <dbReference type="SAM" id="SignalP"/>
    </source>
</evidence>
<dbReference type="SUPFAM" id="SSF51322">
    <property type="entry name" value="Cyanovirin-N"/>
    <property type="match status" value="1"/>
</dbReference>
<evidence type="ECO:0000313" key="4">
    <source>
        <dbReference type="Proteomes" id="UP000007796"/>
    </source>
</evidence>
<feature type="chain" id="PRO_5003262353" description="Cyanovirin-N domain-containing protein" evidence="1">
    <location>
        <begin position="29"/>
        <end position="180"/>
    </location>
</feature>
<organism evidence="4">
    <name type="scientific">Grosmannia clavigera (strain kw1407 / UAMH 11150)</name>
    <name type="common">Blue stain fungus</name>
    <name type="synonym">Graphiocladiella clavigera</name>
    <dbReference type="NCBI Taxonomy" id="655863"/>
    <lineage>
        <taxon>Eukaryota</taxon>
        <taxon>Fungi</taxon>
        <taxon>Dikarya</taxon>
        <taxon>Ascomycota</taxon>
        <taxon>Pezizomycotina</taxon>
        <taxon>Sordariomycetes</taxon>
        <taxon>Sordariomycetidae</taxon>
        <taxon>Ophiostomatales</taxon>
        <taxon>Ophiostomataceae</taxon>
        <taxon>Leptographium</taxon>
    </lineage>
</organism>
<dbReference type="OrthoDB" id="5198173at2759"/>
<keyword evidence="4" id="KW-1185">Reference proteome</keyword>
<dbReference type="EMBL" id="GL629807">
    <property type="protein sequence ID" value="EFW99973.1"/>
    <property type="molecule type" value="Genomic_DNA"/>
</dbReference>
<evidence type="ECO:0000313" key="3">
    <source>
        <dbReference type="EMBL" id="EFW99973.1"/>
    </source>
</evidence>
<dbReference type="Pfam" id="PF08881">
    <property type="entry name" value="CVNH"/>
    <property type="match status" value="1"/>
</dbReference>
<feature type="domain" description="Cyanovirin-N" evidence="2">
    <location>
        <begin position="44"/>
        <end position="159"/>
    </location>
</feature>
<dbReference type="InParanoid" id="F0XQQ1"/>
<protein>
    <recommendedName>
        <fullName evidence="2">Cyanovirin-N domain-containing protein</fullName>
    </recommendedName>
</protein>
<dbReference type="InterPro" id="IPR011058">
    <property type="entry name" value="Cyanovirin-N"/>
</dbReference>
<dbReference type="Proteomes" id="UP000007796">
    <property type="component" value="Unassembled WGS sequence"/>
</dbReference>
<dbReference type="eggNOG" id="ENOG502T6I8">
    <property type="taxonomic scope" value="Eukaryota"/>
</dbReference>
<proteinExistence type="predicted"/>
<dbReference type="SMART" id="SM01111">
    <property type="entry name" value="CVNH"/>
    <property type="match status" value="1"/>
</dbReference>
<reference evidence="3 4" key="1">
    <citation type="journal article" date="2011" name="Proc. Natl. Acad. Sci. U.S.A.">
        <title>Genome and transcriptome analyses of the mountain pine beetle-fungal symbiont Grosmannia clavigera, a lodgepole pine pathogen.</title>
        <authorList>
            <person name="DiGuistini S."/>
            <person name="Wang Y."/>
            <person name="Liao N.Y."/>
            <person name="Taylor G."/>
            <person name="Tanguay P."/>
            <person name="Feau N."/>
            <person name="Henrissat B."/>
            <person name="Chan S.K."/>
            <person name="Hesse-Orce U."/>
            <person name="Alamouti S.M."/>
            <person name="Tsui C.K.M."/>
            <person name="Docking R.T."/>
            <person name="Levasseur A."/>
            <person name="Haridas S."/>
            <person name="Robertson G."/>
            <person name="Birol I."/>
            <person name="Holt R.A."/>
            <person name="Marra M.A."/>
            <person name="Hamelin R.C."/>
            <person name="Hirst M."/>
            <person name="Jones S.J.M."/>
            <person name="Bohlmann J."/>
            <person name="Breuil C."/>
        </authorList>
    </citation>
    <scope>NUCLEOTIDE SEQUENCE [LARGE SCALE GENOMIC DNA]</scope>
    <source>
        <strain evidence="4">kw1407 / UAMH 11150</strain>
    </source>
</reference>
<dbReference type="GeneID" id="25975951"/>
<sequence length="180" mass="19572">MYSIPICRTAVRLAAVALLSSSVRLAHAAPAAVEARALYGRAISFAESCTDIAYFGYCRVEATCTLDGSAISTDAETQHTILDLGQCIGYNKSTEQLTWRSKSVSRWNMGYCAPCSQCTIDPDTTEMTCDCSYVLQSKDHTSQLLLSDHVYNHEGLLSCLDVIGDPDPNYSMKTTTASTE</sequence>
<evidence type="ECO:0000259" key="2">
    <source>
        <dbReference type="SMART" id="SM01111"/>
    </source>
</evidence>
<dbReference type="HOGENOM" id="CLU_128322_0_0_1"/>
<feature type="signal peptide" evidence="1">
    <location>
        <begin position="1"/>
        <end position="28"/>
    </location>
</feature>